<sequence length="41" mass="5022">MRNYNRKLLKRRVISPCVSYGEWEGRLKRRCSHVFNILNNN</sequence>
<name>D2ZTU1_NEIM2</name>
<reference evidence="1 2" key="1">
    <citation type="submission" date="2009-10" db="EMBL/GenBank/DDBJ databases">
        <authorList>
            <person name="Weinstock G."/>
            <person name="Sodergren E."/>
            <person name="Clifton S."/>
            <person name="Fulton L."/>
            <person name="Fulton B."/>
            <person name="Courtney L."/>
            <person name="Fronick C."/>
            <person name="Harrison M."/>
            <person name="Strong C."/>
            <person name="Farmer C."/>
            <person name="Delahaunty K."/>
            <person name="Markovic C."/>
            <person name="Hall O."/>
            <person name="Minx P."/>
            <person name="Tomlinson C."/>
            <person name="Mitreva M."/>
            <person name="Nelson J."/>
            <person name="Hou S."/>
            <person name="Wollam A."/>
            <person name="Pepin K.H."/>
            <person name="Johnson M."/>
            <person name="Bhonagiri V."/>
            <person name="Nash W.E."/>
            <person name="Warren W."/>
            <person name="Chinwalla A."/>
            <person name="Mardis E.R."/>
            <person name="Wilson R.K."/>
        </authorList>
    </citation>
    <scope>NUCLEOTIDE SEQUENCE [LARGE SCALE GENOMIC DNA]</scope>
    <source>
        <strain evidence="2">ATCC 25996 / DSM 4631 / NCTC 10774 / M26</strain>
    </source>
</reference>
<gene>
    <name evidence="1" type="ORF">NEIMUCOT_04028</name>
</gene>
<comment type="caution">
    <text evidence="1">The sequence shown here is derived from an EMBL/GenBank/DDBJ whole genome shotgun (WGS) entry which is preliminary data.</text>
</comment>
<evidence type="ECO:0000313" key="2">
    <source>
        <dbReference type="Proteomes" id="UP000003344"/>
    </source>
</evidence>
<proteinExistence type="predicted"/>
<accession>D2ZTU1</accession>
<evidence type="ECO:0000313" key="1">
    <source>
        <dbReference type="EMBL" id="EFC89611.1"/>
    </source>
</evidence>
<dbReference type="EMBL" id="ACDX02000002">
    <property type="protein sequence ID" value="EFC89611.1"/>
    <property type="molecule type" value="Genomic_DNA"/>
</dbReference>
<dbReference type="AlphaFoldDB" id="D2ZTU1"/>
<dbReference type="Proteomes" id="UP000003344">
    <property type="component" value="Unassembled WGS sequence"/>
</dbReference>
<protein>
    <submittedName>
        <fullName evidence="1">Uncharacterized protein</fullName>
    </submittedName>
</protein>
<organism evidence="1 2">
    <name type="scientific">Neisseria mucosa (strain ATCC 25996 / DSM 4631 / NCTC 10774 / M26)</name>
    <dbReference type="NCBI Taxonomy" id="546266"/>
    <lineage>
        <taxon>Bacteria</taxon>
        <taxon>Pseudomonadati</taxon>
        <taxon>Pseudomonadota</taxon>
        <taxon>Betaproteobacteria</taxon>
        <taxon>Neisseriales</taxon>
        <taxon>Neisseriaceae</taxon>
        <taxon>Neisseria</taxon>
    </lineage>
</organism>
<dbReference type="STRING" id="546266.NEIMUCOT_04028"/>